<evidence type="ECO:0000313" key="3">
    <source>
        <dbReference type="Proteomes" id="UP000823405"/>
    </source>
</evidence>
<sequence>MPIKLSPRILLTKDAQPSNLLVDDQGGVIIEGEDDEDVNPFVCDQREWMSVLEGLGTGERWALPGDDGDERFTYFVREPPNMLRPKWLSEFLSYGRNLRSVFKSKGNWRKQQSLLKLIVMRFFDRSKAQQTKRSLFRASIVLGLFLICDRKSTSMTNMVLHLALIKNQETLFLMSLKIAAQIEKLTEYLKSTRTNPVSDQEANEAFESVHHSDDSATVTEGEVDVEDEVED</sequence>
<keyword evidence="3" id="KW-1185">Reference proteome</keyword>
<proteinExistence type="predicted"/>
<evidence type="ECO:0000256" key="1">
    <source>
        <dbReference type="SAM" id="MobiDB-lite"/>
    </source>
</evidence>
<reference evidence="2" key="1">
    <citation type="journal article" date="2020" name="Fungal Divers.">
        <title>Resolving the Mortierellaceae phylogeny through synthesis of multi-gene phylogenetics and phylogenomics.</title>
        <authorList>
            <person name="Vandepol N."/>
            <person name="Liber J."/>
            <person name="Desiro A."/>
            <person name="Na H."/>
            <person name="Kennedy M."/>
            <person name="Barry K."/>
            <person name="Grigoriev I.V."/>
            <person name="Miller A.N."/>
            <person name="O'Donnell K."/>
            <person name="Stajich J.E."/>
            <person name="Bonito G."/>
        </authorList>
    </citation>
    <scope>NUCLEOTIDE SEQUENCE</scope>
    <source>
        <strain evidence="2">NVP60</strain>
    </source>
</reference>
<dbReference type="Proteomes" id="UP000823405">
    <property type="component" value="Unassembled WGS sequence"/>
</dbReference>
<protein>
    <submittedName>
        <fullName evidence="2">Uncharacterized protein</fullName>
    </submittedName>
</protein>
<feature type="compositionally biased region" description="Acidic residues" evidence="1">
    <location>
        <begin position="221"/>
        <end position="231"/>
    </location>
</feature>
<dbReference type="OrthoDB" id="10452702at2759"/>
<feature type="region of interest" description="Disordered" evidence="1">
    <location>
        <begin position="193"/>
        <end position="231"/>
    </location>
</feature>
<accession>A0A9P6QTH3</accession>
<name>A0A9P6QTH3_9FUNG</name>
<comment type="caution">
    <text evidence="2">The sequence shown here is derived from an EMBL/GenBank/DDBJ whole genome shotgun (WGS) entry which is preliminary data.</text>
</comment>
<dbReference type="AlphaFoldDB" id="A0A9P6QTH3"/>
<gene>
    <name evidence="2" type="ORF">BGZ97_003372</name>
</gene>
<organism evidence="2 3">
    <name type="scientific">Linnemannia gamsii</name>
    <dbReference type="NCBI Taxonomy" id="64522"/>
    <lineage>
        <taxon>Eukaryota</taxon>
        <taxon>Fungi</taxon>
        <taxon>Fungi incertae sedis</taxon>
        <taxon>Mucoromycota</taxon>
        <taxon>Mortierellomycotina</taxon>
        <taxon>Mortierellomycetes</taxon>
        <taxon>Mortierellales</taxon>
        <taxon>Mortierellaceae</taxon>
        <taxon>Linnemannia</taxon>
    </lineage>
</organism>
<evidence type="ECO:0000313" key="2">
    <source>
        <dbReference type="EMBL" id="KAG0300142.1"/>
    </source>
</evidence>
<dbReference type="EMBL" id="JAAAIN010001793">
    <property type="protein sequence ID" value="KAG0300142.1"/>
    <property type="molecule type" value="Genomic_DNA"/>
</dbReference>